<dbReference type="PROSITE" id="PS51029">
    <property type="entry name" value="MADF"/>
    <property type="match status" value="1"/>
</dbReference>
<dbReference type="Pfam" id="PF10545">
    <property type="entry name" value="MADF_DNA_bdg"/>
    <property type="match status" value="1"/>
</dbReference>
<dbReference type="PANTHER" id="PTHR12243">
    <property type="entry name" value="MADF DOMAIN TRANSCRIPTION FACTOR"/>
    <property type="match status" value="1"/>
</dbReference>
<dbReference type="InterPro" id="IPR004210">
    <property type="entry name" value="BESS_motif"/>
</dbReference>
<feature type="domain" description="BESS" evidence="3">
    <location>
        <begin position="266"/>
        <end position="305"/>
    </location>
</feature>
<dbReference type="SMART" id="SM00595">
    <property type="entry name" value="MADF"/>
    <property type="match status" value="1"/>
</dbReference>
<keyword evidence="1" id="KW-0539">Nucleus</keyword>
<dbReference type="PROSITE" id="PS51031">
    <property type="entry name" value="BESS"/>
    <property type="match status" value="1"/>
</dbReference>
<evidence type="ECO:0000259" key="2">
    <source>
        <dbReference type="PROSITE" id="PS51029"/>
    </source>
</evidence>
<feature type="domain" description="MADF" evidence="2">
    <location>
        <begin position="70"/>
        <end position="157"/>
    </location>
</feature>
<dbReference type="GeneID" id="100574500"/>
<organism evidence="4 5">
    <name type="scientific">Acyrthosiphon pisum</name>
    <name type="common">Pea aphid</name>
    <dbReference type="NCBI Taxonomy" id="7029"/>
    <lineage>
        <taxon>Eukaryota</taxon>
        <taxon>Metazoa</taxon>
        <taxon>Ecdysozoa</taxon>
        <taxon>Arthropoda</taxon>
        <taxon>Hexapoda</taxon>
        <taxon>Insecta</taxon>
        <taxon>Pterygota</taxon>
        <taxon>Neoptera</taxon>
        <taxon>Paraneoptera</taxon>
        <taxon>Hemiptera</taxon>
        <taxon>Sternorrhyncha</taxon>
        <taxon>Aphidomorpha</taxon>
        <taxon>Aphidoidea</taxon>
        <taxon>Aphididae</taxon>
        <taxon>Macrosiphini</taxon>
        <taxon>Acyrthosiphon</taxon>
    </lineage>
</organism>
<dbReference type="GO" id="GO:0003677">
    <property type="term" value="F:DNA binding"/>
    <property type="evidence" value="ECO:0007669"/>
    <property type="project" value="InterPro"/>
</dbReference>
<sequence length="362" mass="41491">MCDRRQRVDNSRCVQRSYCLGSSVLRAPHCDFILNEFITYIFFYQNFFNHKMSKISKTTKTLFSNIEDELLVEEVSKNSVLYDSSHENHKDINVKDVIWNNISSVVGQCTEDCKKRWRNIRDTYMRNKKKLGTGSSALSKKKWALADNLTFLNNVEYERNTTTNVNPNDTTTNDTTIIYDNANDITNANDSSMCFLSEESSELFEGDNTTEKSTIDSNFNEFQKPNKKFKSKYNKKDFSKQQSERAVIIQNLQKQNETILNKVTNNDETDLFFQSIAAMVKKLPPKGTSEARLQILKTVSELEEKYLINPYIPTPGAFSTTTVSEYDYNIAHSSSTSSCQSLSSNSQGFAPFVYGNNFSNQQ</sequence>
<dbReference type="SMART" id="SM00717">
    <property type="entry name" value="SANT"/>
    <property type="match status" value="1"/>
</dbReference>
<dbReference type="GO" id="GO:0005667">
    <property type="term" value="C:transcription regulator complex"/>
    <property type="evidence" value="ECO:0007669"/>
    <property type="project" value="TreeGrafter"/>
</dbReference>
<dbReference type="RefSeq" id="XP_003240720.2">
    <property type="nucleotide sequence ID" value="XM_003240672.4"/>
</dbReference>
<protein>
    <recommendedName>
        <fullName evidence="6">Transcription factor Adf-1</fullName>
    </recommendedName>
</protein>
<dbReference type="OrthoDB" id="6600747at2759"/>
<proteinExistence type="predicted"/>
<accession>A0A8R2AAJ2</accession>
<dbReference type="PANTHER" id="PTHR12243:SF60">
    <property type="entry name" value="SI:CH211-15D5.12-RELATED"/>
    <property type="match status" value="1"/>
</dbReference>
<dbReference type="GO" id="GO:0005634">
    <property type="term" value="C:nucleus"/>
    <property type="evidence" value="ECO:0007669"/>
    <property type="project" value="UniProtKB-SubCell"/>
</dbReference>
<keyword evidence="5" id="KW-1185">Reference proteome</keyword>
<dbReference type="KEGG" id="api:100574500"/>
<evidence type="ECO:0000259" key="3">
    <source>
        <dbReference type="PROSITE" id="PS51031"/>
    </source>
</evidence>
<dbReference type="InterPro" id="IPR006578">
    <property type="entry name" value="MADF-dom"/>
</dbReference>
<evidence type="ECO:0008006" key="6">
    <source>
        <dbReference type="Google" id="ProtNLM"/>
    </source>
</evidence>
<comment type="subcellular location">
    <subcellularLocation>
        <location evidence="1">Nucleus</location>
    </subcellularLocation>
</comment>
<dbReference type="EnsemblMetazoa" id="XM_003240672.4">
    <property type="protein sequence ID" value="XP_003240720.2"/>
    <property type="gene ID" value="LOC100574500"/>
</dbReference>
<reference evidence="4" key="2">
    <citation type="submission" date="2022-06" db="UniProtKB">
        <authorList>
            <consortium name="EnsemblMetazoa"/>
        </authorList>
    </citation>
    <scope>IDENTIFICATION</scope>
</reference>
<evidence type="ECO:0000313" key="5">
    <source>
        <dbReference type="Proteomes" id="UP000007819"/>
    </source>
</evidence>
<dbReference type="Proteomes" id="UP000007819">
    <property type="component" value="Unassembled WGS sequence"/>
</dbReference>
<dbReference type="Pfam" id="PF02944">
    <property type="entry name" value="BESS"/>
    <property type="match status" value="1"/>
</dbReference>
<evidence type="ECO:0000313" key="4">
    <source>
        <dbReference type="EnsemblMetazoa" id="XP_003240720.2"/>
    </source>
</evidence>
<name>A0A8R2AAJ2_ACYPI</name>
<dbReference type="GO" id="GO:0006357">
    <property type="term" value="P:regulation of transcription by RNA polymerase II"/>
    <property type="evidence" value="ECO:0007669"/>
    <property type="project" value="TreeGrafter"/>
</dbReference>
<dbReference type="InterPro" id="IPR001005">
    <property type="entry name" value="SANT/Myb"/>
</dbReference>
<dbReference type="InterPro" id="IPR039353">
    <property type="entry name" value="TF_Adf1"/>
</dbReference>
<reference evidence="5" key="1">
    <citation type="submission" date="2010-06" db="EMBL/GenBank/DDBJ databases">
        <authorList>
            <person name="Jiang H."/>
            <person name="Abraham K."/>
            <person name="Ali S."/>
            <person name="Alsbrooks S.L."/>
            <person name="Anim B.N."/>
            <person name="Anosike U.S."/>
            <person name="Attaway T."/>
            <person name="Bandaranaike D.P."/>
            <person name="Battles P.K."/>
            <person name="Bell S.N."/>
            <person name="Bell A.V."/>
            <person name="Beltran B."/>
            <person name="Bickham C."/>
            <person name="Bustamante Y."/>
            <person name="Caleb T."/>
            <person name="Canada A."/>
            <person name="Cardenas V."/>
            <person name="Carter K."/>
            <person name="Chacko J."/>
            <person name="Chandrabose M.N."/>
            <person name="Chavez D."/>
            <person name="Chavez A."/>
            <person name="Chen L."/>
            <person name="Chu H.-S."/>
            <person name="Claassen K.J."/>
            <person name="Cockrell R."/>
            <person name="Collins M."/>
            <person name="Cooper J.A."/>
            <person name="Cree A."/>
            <person name="Curry S.M."/>
            <person name="Da Y."/>
            <person name="Dao M.D."/>
            <person name="Das B."/>
            <person name="Davila M.-L."/>
            <person name="Davy-Carroll L."/>
            <person name="Denson S."/>
            <person name="Dinh H."/>
            <person name="Ebong V.E."/>
            <person name="Edwards J.R."/>
            <person name="Egan A."/>
            <person name="El-Daye J."/>
            <person name="Escobedo L."/>
            <person name="Fernandez S."/>
            <person name="Fernando P.R."/>
            <person name="Flagg N."/>
            <person name="Forbes L.D."/>
            <person name="Fowler R.G."/>
            <person name="Fu Q."/>
            <person name="Gabisi R.A."/>
            <person name="Ganer J."/>
            <person name="Garbino Pronczuk A."/>
            <person name="Garcia R.M."/>
            <person name="Garner T."/>
            <person name="Garrett T.E."/>
            <person name="Gonzalez D.A."/>
            <person name="Hamid H."/>
            <person name="Hawkins E.S."/>
            <person name="Hirani K."/>
            <person name="Hogues M.E."/>
            <person name="Hollins B."/>
            <person name="Hsiao C.-H."/>
            <person name="Jabil R."/>
            <person name="James M.L."/>
            <person name="Jhangiani S.N."/>
            <person name="Johnson B."/>
            <person name="Johnson Q."/>
            <person name="Joshi V."/>
            <person name="Kalu J.B."/>
            <person name="Kam C."/>
            <person name="Kashfia A."/>
            <person name="Keebler J."/>
            <person name="Kisamo H."/>
            <person name="Kovar C.L."/>
            <person name="Lago L.A."/>
            <person name="Lai C.-Y."/>
            <person name="Laidlaw J."/>
            <person name="Lara F."/>
            <person name="Le T.-K."/>
            <person name="Lee S.L."/>
            <person name="Legall F.H."/>
            <person name="Lemon S.J."/>
            <person name="Lewis L.R."/>
            <person name="Li B."/>
            <person name="Liu Y."/>
            <person name="Liu Y.-S."/>
            <person name="Lopez J."/>
            <person name="Lozado R.J."/>
            <person name="Lu J."/>
            <person name="Madu R.C."/>
            <person name="Maheshwari M."/>
            <person name="Maheshwari R."/>
            <person name="Malloy K."/>
            <person name="Martinez E."/>
            <person name="Mathew T."/>
            <person name="Mercado I.C."/>
            <person name="Mercado C."/>
            <person name="Meyer B."/>
            <person name="Montgomery K."/>
            <person name="Morgan M.B."/>
            <person name="Munidasa M."/>
            <person name="Nazareth L.V."/>
            <person name="Nelson J."/>
            <person name="Ng B.M."/>
            <person name="Nguyen N.B."/>
            <person name="Nguyen P.Q."/>
            <person name="Nguyen T."/>
            <person name="Obregon M."/>
            <person name="Okwuonu G.O."/>
            <person name="Onwere C.G."/>
            <person name="Orozco G."/>
            <person name="Parra A."/>
            <person name="Patel S."/>
            <person name="Patil S."/>
            <person name="Perez A."/>
            <person name="Perez Y."/>
            <person name="Pham C."/>
            <person name="Primus E.L."/>
            <person name="Pu L.-L."/>
            <person name="Puazo M."/>
            <person name="Qin X."/>
            <person name="Quiroz J.B."/>
            <person name="Reese J."/>
            <person name="Richards S."/>
            <person name="Rives C.M."/>
            <person name="Robberts R."/>
            <person name="Ruiz S.J."/>
            <person name="Ruiz M.J."/>
            <person name="Santibanez J."/>
            <person name="Schneider B.W."/>
            <person name="Sisson I."/>
            <person name="Smith M."/>
            <person name="Sodergren E."/>
            <person name="Song X.-Z."/>
            <person name="Song B.B."/>
            <person name="Summersgill H."/>
            <person name="Thelus R."/>
            <person name="Thornton R.D."/>
            <person name="Trejos Z.Y."/>
            <person name="Usmani K."/>
            <person name="Vattathil S."/>
            <person name="Villasana D."/>
            <person name="Walker D.L."/>
            <person name="Wang S."/>
            <person name="Wang K."/>
            <person name="White C.S."/>
            <person name="Williams A.C."/>
            <person name="Williamson J."/>
            <person name="Wilson K."/>
            <person name="Woghiren I.O."/>
            <person name="Woodworth J.R."/>
            <person name="Worley K.C."/>
            <person name="Wright R.A."/>
            <person name="Wu W."/>
            <person name="Young L."/>
            <person name="Zhang L."/>
            <person name="Zhang J."/>
            <person name="Zhu Y."/>
            <person name="Muzny D.M."/>
            <person name="Weinstock G."/>
            <person name="Gibbs R.A."/>
        </authorList>
    </citation>
    <scope>NUCLEOTIDE SEQUENCE [LARGE SCALE GENOMIC DNA]</scope>
    <source>
        <strain evidence="5">LSR1</strain>
    </source>
</reference>
<evidence type="ECO:0000256" key="1">
    <source>
        <dbReference type="PROSITE-ProRule" id="PRU00371"/>
    </source>
</evidence>
<dbReference type="AlphaFoldDB" id="A0A8R2AAJ2"/>